<dbReference type="InterPro" id="IPR000644">
    <property type="entry name" value="CBS_dom"/>
</dbReference>
<dbReference type="PANTHER" id="PTHR43773">
    <property type="entry name" value="MAGNESIUM TRANSPORTER MGTE"/>
    <property type="match status" value="1"/>
</dbReference>
<dbReference type="InterPro" id="IPR046342">
    <property type="entry name" value="CBS_dom_sf"/>
</dbReference>
<keyword evidence="9" id="KW-1003">Cell membrane</keyword>
<feature type="domain" description="CBS" evidence="10">
    <location>
        <begin position="204"/>
        <end position="260"/>
    </location>
</feature>
<evidence type="ECO:0000256" key="7">
    <source>
        <dbReference type="ARBA" id="ARBA00023136"/>
    </source>
</evidence>
<evidence type="ECO:0000256" key="6">
    <source>
        <dbReference type="ARBA" id="ARBA00022989"/>
    </source>
</evidence>
<dbReference type="PANTHER" id="PTHR43773:SF1">
    <property type="entry name" value="MAGNESIUM TRANSPORTER MGTE"/>
    <property type="match status" value="1"/>
</dbReference>
<dbReference type="PROSITE" id="PS51371">
    <property type="entry name" value="CBS"/>
    <property type="match status" value="2"/>
</dbReference>
<evidence type="ECO:0000256" key="9">
    <source>
        <dbReference type="RuleBase" id="RU362011"/>
    </source>
</evidence>
<comment type="subunit">
    <text evidence="9">Homodimer.</text>
</comment>
<keyword evidence="9" id="KW-0479">Metal-binding</keyword>
<proteinExistence type="inferred from homology"/>
<evidence type="ECO:0000256" key="5">
    <source>
        <dbReference type="ARBA" id="ARBA00022842"/>
    </source>
</evidence>
<feature type="domain" description="CBS" evidence="10">
    <location>
        <begin position="140"/>
        <end position="202"/>
    </location>
</feature>
<keyword evidence="4 9" id="KW-0812">Transmembrane</keyword>
<dbReference type="InterPro" id="IPR036739">
    <property type="entry name" value="SLC41_membr_dom_sf"/>
</dbReference>
<protein>
    <recommendedName>
        <fullName evidence="9">Magnesium transporter MgtE</fullName>
    </recommendedName>
</protein>
<comment type="caution">
    <text evidence="11">The sequence shown here is derived from an EMBL/GenBank/DDBJ whole genome shotgun (WGS) entry which is preliminary data.</text>
</comment>
<evidence type="ECO:0000256" key="3">
    <source>
        <dbReference type="ARBA" id="ARBA00022448"/>
    </source>
</evidence>
<dbReference type="GO" id="GO:0005886">
    <property type="term" value="C:plasma membrane"/>
    <property type="evidence" value="ECO:0007669"/>
    <property type="project" value="UniProtKB-SubCell"/>
</dbReference>
<dbReference type="GO" id="GO:0046872">
    <property type="term" value="F:metal ion binding"/>
    <property type="evidence" value="ECO:0007669"/>
    <property type="project" value="UniProtKB-KW"/>
</dbReference>
<keyword evidence="3 9" id="KW-0813">Transport</keyword>
<feature type="transmembrane region" description="Helical" evidence="9">
    <location>
        <begin position="388"/>
        <end position="409"/>
    </location>
</feature>
<dbReference type="InterPro" id="IPR006668">
    <property type="entry name" value="Mg_transptr_MgtE_intracell_dom"/>
</dbReference>
<dbReference type="Pfam" id="PF01769">
    <property type="entry name" value="MgtE"/>
    <property type="match status" value="1"/>
</dbReference>
<keyword evidence="5 9" id="KW-0460">Magnesium</keyword>
<comment type="caution">
    <text evidence="9">Lacks conserved residue(s) required for the propagation of feature annotation.</text>
</comment>
<dbReference type="SMART" id="SM00924">
    <property type="entry name" value="MgtE_N"/>
    <property type="match status" value="1"/>
</dbReference>
<dbReference type="Gene3D" id="3.10.580.10">
    <property type="entry name" value="CBS-domain"/>
    <property type="match status" value="1"/>
</dbReference>
<dbReference type="InterPro" id="IPR006669">
    <property type="entry name" value="MgtE_transporter"/>
</dbReference>
<evidence type="ECO:0000313" key="12">
    <source>
        <dbReference type="Proteomes" id="UP000231203"/>
    </source>
</evidence>
<dbReference type="SUPFAM" id="SSF161093">
    <property type="entry name" value="MgtE membrane domain-like"/>
    <property type="match status" value="1"/>
</dbReference>
<evidence type="ECO:0000256" key="8">
    <source>
        <dbReference type="PROSITE-ProRule" id="PRU00703"/>
    </source>
</evidence>
<dbReference type="EMBL" id="PDTI01000025">
    <property type="protein sequence ID" value="PIE62926.1"/>
    <property type="molecule type" value="Genomic_DNA"/>
</dbReference>
<feature type="transmembrane region" description="Helical" evidence="9">
    <location>
        <begin position="316"/>
        <end position="339"/>
    </location>
</feature>
<gene>
    <name evidence="11" type="primary">mgtE</name>
    <name evidence="11" type="ORF">CSA25_02940</name>
</gene>
<dbReference type="InterPro" id="IPR006667">
    <property type="entry name" value="SLC41_membr_dom"/>
</dbReference>
<name>A0A2G6MSI9_9BACT</name>
<keyword evidence="8" id="KW-0129">CBS domain</keyword>
<dbReference type="Gene3D" id="1.10.357.20">
    <property type="entry name" value="SLC41 divalent cation transporters, integral membrane domain"/>
    <property type="match status" value="1"/>
</dbReference>
<comment type="subcellular location">
    <subcellularLocation>
        <location evidence="9">Cell membrane</location>
        <topology evidence="9">Multi-pass membrane protein</topology>
    </subcellularLocation>
    <subcellularLocation>
        <location evidence="1">Membrane</location>
        <topology evidence="1">Multi-pass membrane protein</topology>
    </subcellularLocation>
</comment>
<dbReference type="Pfam" id="PF00571">
    <property type="entry name" value="CBS"/>
    <property type="match status" value="2"/>
</dbReference>
<comment type="function">
    <text evidence="9">Acts as a magnesium transporter.</text>
</comment>
<dbReference type="GO" id="GO:0015095">
    <property type="term" value="F:magnesium ion transmembrane transporter activity"/>
    <property type="evidence" value="ECO:0007669"/>
    <property type="project" value="UniProtKB-UniRule"/>
</dbReference>
<reference evidence="11 12" key="1">
    <citation type="submission" date="2017-10" db="EMBL/GenBank/DDBJ databases">
        <title>Novel microbial diversity and functional potential in the marine mammal oral microbiome.</title>
        <authorList>
            <person name="Dudek N.K."/>
            <person name="Sun C.L."/>
            <person name="Burstein D."/>
            <person name="Kantor R.S."/>
            <person name="Aliaga Goltsman D.S."/>
            <person name="Bik E.M."/>
            <person name="Thomas B.C."/>
            <person name="Banfield J.F."/>
            <person name="Relman D.A."/>
        </authorList>
    </citation>
    <scope>NUCLEOTIDE SEQUENCE [LARGE SCALE GENOMIC DNA]</scope>
    <source>
        <strain evidence="11">DOLJORAL78_47_202</strain>
    </source>
</reference>
<dbReference type="SUPFAM" id="SSF158791">
    <property type="entry name" value="MgtE N-terminal domain-like"/>
    <property type="match status" value="1"/>
</dbReference>
<dbReference type="Proteomes" id="UP000231203">
    <property type="component" value="Unassembled WGS sequence"/>
</dbReference>
<keyword evidence="6 9" id="KW-1133">Transmembrane helix</keyword>
<comment type="similarity">
    <text evidence="2 9">Belongs to the SLC41A transporter family.</text>
</comment>
<feature type="transmembrane region" description="Helical" evidence="9">
    <location>
        <begin position="286"/>
        <end position="304"/>
    </location>
</feature>
<dbReference type="Pfam" id="PF03448">
    <property type="entry name" value="MgtE_N"/>
    <property type="match status" value="1"/>
</dbReference>
<evidence type="ECO:0000259" key="10">
    <source>
        <dbReference type="PROSITE" id="PS51371"/>
    </source>
</evidence>
<dbReference type="CDD" id="cd04606">
    <property type="entry name" value="CBS_pair_Mg_transporter"/>
    <property type="match status" value="1"/>
</dbReference>
<dbReference type="InterPro" id="IPR038076">
    <property type="entry name" value="MgtE_N_sf"/>
</dbReference>
<feature type="transmembrane region" description="Helical" evidence="9">
    <location>
        <begin position="360"/>
        <end position="382"/>
    </location>
</feature>
<evidence type="ECO:0000256" key="4">
    <source>
        <dbReference type="ARBA" id="ARBA00022692"/>
    </source>
</evidence>
<dbReference type="Gene3D" id="1.25.60.10">
    <property type="entry name" value="MgtE N-terminal domain-like"/>
    <property type="match status" value="1"/>
</dbReference>
<evidence type="ECO:0000256" key="1">
    <source>
        <dbReference type="ARBA" id="ARBA00004141"/>
    </source>
</evidence>
<keyword evidence="7 9" id="KW-0472">Membrane</keyword>
<dbReference type="SUPFAM" id="SSF54631">
    <property type="entry name" value="CBS-domain pair"/>
    <property type="match status" value="1"/>
</dbReference>
<dbReference type="AlphaFoldDB" id="A0A2G6MSI9"/>
<dbReference type="NCBIfam" id="TIGR00400">
    <property type="entry name" value="mgtE"/>
    <property type="match status" value="1"/>
</dbReference>
<sequence>MQKEQILILENSITRLLRRGANRQLLNIIKKTHMADLSIVFENLTPLNQEKLFNLLDNPEDIALLFSHLPENTFVEFVKNVDFDKLVTVFDNMPSDDAAELLGCLDEELSDKILSKMKKEESDNVEQIMSYDEDTAGSLMVKDYVALEEDVKAKEVIEALQNKYLDVEMPFYIYVIDNYGKLVGVSSLRQLVVESPDKPLKSFMAKDIVSVKPYTDREVVARLVSRYDFLAIPVVDDDNRIIGIVTVDDVIDILHETATEDMLKMAGVGDDYVETQSVLKGTRIRLPWLFASCIGGIANFFIIGRFESTLAQLTGLAAFIPIIMGMGGNIGTQSATIVVRGIATGRVNIRDFVKVISRELGVGFILGITYGCLIAAVAKLSFMAESFSWALSLVVGCSILSSMTVAAFVGTSVPMIFQRINIDPAVATGPFVTTTMDLISVYCYFTITRLLLGF</sequence>
<accession>A0A2G6MSI9</accession>
<dbReference type="SMART" id="SM00116">
    <property type="entry name" value="CBS"/>
    <property type="match status" value="1"/>
</dbReference>
<organism evidence="11 12">
    <name type="scientific">Desulfobacter postgatei</name>
    <dbReference type="NCBI Taxonomy" id="2293"/>
    <lineage>
        <taxon>Bacteria</taxon>
        <taxon>Pseudomonadati</taxon>
        <taxon>Thermodesulfobacteriota</taxon>
        <taxon>Desulfobacteria</taxon>
        <taxon>Desulfobacterales</taxon>
        <taxon>Desulfobacteraceae</taxon>
        <taxon>Desulfobacter</taxon>
    </lineage>
</organism>
<evidence type="ECO:0000256" key="2">
    <source>
        <dbReference type="ARBA" id="ARBA00009749"/>
    </source>
</evidence>
<evidence type="ECO:0000313" key="11">
    <source>
        <dbReference type="EMBL" id="PIE62926.1"/>
    </source>
</evidence>